<keyword evidence="2" id="KW-1185">Reference proteome</keyword>
<evidence type="ECO:0000313" key="1">
    <source>
        <dbReference type="EMBL" id="OOC53840.1"/>
    </source>
</evidence>
<dbReference type="STRING" id="501010.NOSIN_08515"/>
<organism evidence="1 2">
    <name type="scientific">Nocardiopsis sinuspersici</name>
    <dbReference type="NCBI Taxonomy" id="501010"/>
    <lineage>
        <taxon>Bacteria</taxon>
        <taxon>Bacillati</taxon>
        <taxon>Actinomycetota</taxon>
        <taxon>Actinomycetes</taxon>
        <taxon>Streptosporangiales</taxon>
        <taxon>Nocardiopsidaceae</taxon>
        <taxon>Nocardiopsis</taxon>
    </lineage>
</organism>
<evidence type="ECO:0000313" key="2">
    <source>
        <dbReference type="Proteomes" id="UP000189004"/>
    </source>
</evidence>
<proteinExistence type="predicted"/>
<sequence length="79" mass="7607">MACCALPVLITAGVVGSGAGAVVGWLPALAMASGVLAAGTWRLSRHRPSCPCSSKAAGRGRCGCGASGEPLGVGGPDDR</sequence>
<gene>
    <name evidence="1" type="ORF">NOSIN_08515</name>
</gene>
<comment type="caution">
    <text evidence="1">The sequence shown here is derived from an EMBL/GenBank/DDBJ whole genome shotgun (WGS) entry which is preliminary data.</text>
</comment>
<reference evidence="2" key="1">
    <citation type="submission" date="2016-08" db="EMBL/GenBank/DDBJ databases">
        <authorList>
            <person name="Tokovenko B."/>
            <person name="Kalinowski J."/>
        </authorList>
    </citation>
    <scope>NUCLEOTIDE SEQUENCE [LARGE SCALE GENOMIC DNA]</scope>
    <source>
        <strain evidence="2">UTMC102</strain>
    </source>
</reference>
<dbReference type="AlphaFoldDB" id="A0A1V3C0F2"/>
<protein>
    <submittedName>
        <fullName evidence="1">Uncharacterized protein</fullName>
    </submittedName>
</protein>
<dbReference type="Proteomes" id="UP000189004">
    <property type="component" value="Unassembled WGS sequence"/>
</dbReference>
<accession>A0A1V3C0F2</accession>
<name>A0A1V3C0F2_9ACTN</name>
<dbReference type="EMBL" id="MCOK01000001">
    <property type="protein sequence ID" value="OOC53840.1"/>
    <property type="molecule type" value="Genomic_DNA"/>
</dbReference>